<dbReference type="EMBL" id="CP003811">
    <property type="protein sequence ID" value="AIQ89271.1"/>
    <property type="molecule type" value="Genomic_DNA"/>
</dbReference>
<keyword evidence="2" id="KW-1185">Reference proteome</keyword>
<accession>A0A089NMX3</accession>
<dbReference type="AlphaFoldDB" id="A0A089NMX3"/>
<dbReference type="KEGG" id="mor:MOC_1516"/>
<dbReference type="HOGENOM" id="CLU_3330038_0_0_5"/>
<evidence type="ECO:0000313" key="1">
    <source>
        <dbReference type="EMBL" id="AIQ89271.1"/>
    </source>
</evidence>
<proteinExistence type="predicted"/>
<reference evidence="1 2" key="1">
    <citation type="journal article" date="2014" name="PLoS ONE">
        <title>Genome Information of Methylobacterium oryzae, a Plant-Probiotic Methylotroph in the Phyllosphere.</title>
        <authorList>
            <person name="Kwak M.J."/>
            <person name="Jeong H."/>
            <person name="Madhaiyan M."/>
            <person name="Lee Y."/>
            <person name="Sa T.M."/>
            <person name="Oh T.K."/>
            <person name="Kim J.F."/>
        </authorList>
    </citation>
    <scope>NUCLEOTIDE SEQUENCE [LARGE SCALE GENOMIC DNA]</scope>
    <source>
        <strain evidence="1 2">CBMB20</strain>
    </source>
</reference>
<sequence length="38" mass="4206">MTDRGRFALSTIDGRSLSLPSHILLDVLGRTLRRPGRA</sequence>
<organism evidence="1 2">
    <name type="scientific">Methylobacterium oryzae CBMB20</name>
    <dbReference type="NCBI Taxonomy" id="693986"/>
    <lineage>
        <taxon>Bacteria</taxon>
        <taxon>Pseudomonadati</taxon>
        <taxon>Pseudomonadota</taxon>
        <taxon>Alphaproteobacteria</taxon>
        <taxon>Hyphomicrobiales</taxon>
        <taxon>Methylobacteriaceae</taxon>
        <taxon>Methylobacterium</taxon>
    </lineage>
</organism>
<dbReference type="STRING" id="693986.MOC_1516"/>
<name>A0A089NMX3_9HYPH</name>
<dbReference type="Proteomes" id="UP000029492">
    <property type="component" value="Chromosome"/>
</dbReference>
<evidence type="ECO:0000313" key="2">
    <source>
        <dbReference type="Proteomes" id="UP000029492"/>
    </source>
</evidence>
<gene>
    <name evidence="1" type="ORF">MOC_1516</name>
</gene>
<protein>
    <submittedName>
        <fullName evidence="1">Protein of unassigned function</fullName>
    </submittedName>
</protein>